<dbReference type="Gene3D" id="3.40.50.300">
    <property type="entry name" value="P-loop containing nucleotide triphosphate hydrolases"/>
    <property type="match status" value="1"/>
</dbReference>
<comment type="pathway">
    <text evidence="3">tRNA modification; 5-methoxycarbonylmethyl-2-thiouridine-tRNA biosynthesis.</text>
</comment>
<sequence length="367" mass="39984">MSFRKRNMLIHGSGVLSASRPDQDSLQGTRPSPLDGRLTTSTGTASLDYLLVGHSGMPLGSSLLIEESGTTDFGGVILRYFAGEGLVQGHDVHVLGVGDSWRREIPGLREDKDRANVQVAPDLRKMKIAWRYDSLGSQASTSDKLAVGGASTFCHSFDLTKNLDPRSTRGRLITYPDVEVSNHNVPNVFFNILLRLRAKLHASPSSIHRVIVPSLLSPASYPMEGCKPQDVLQFLHSLRSLLRQFPTRLVILVTLPSSLHPRTAGLCKWIELMFDGVLELVPLSKSIGVADISGLESNKGQGLVRVHAMPVFHERGGGLKGSWNREDMSFKLSASSGISIIPFSLPPVGLEEPAPTPSNPKMHDLNF</sequence>
<dbReference type="AlphaFoldDB" id="A0A9P7SLK1"/>
<dbReference type="EMBL" id="SRPS01000724">
    <property type="protein sequence ID" value="KAG5955131.1"/>
    <property type="molecule type" value="Genomic_DNA"/>
</dbReference>
<dbReference type="PANTHER" id="PTHR12896:SF1">
    <property type="entry name" value="ELONGATOR COMPLEX PROTEIN 4"/>
    <property type="match status" value="1"/>
</dbReference>
<reference evidence="10" key="1">
    <citation type="journal article" date="2020" name="bioRxiv">
        <title>Whole genome comparisons of ergot fungi reveals the divergence and evolution of species within the genus Claviceps are the result of varying mechanisms driving genome evolution and host range expansion.</title>
        <authorList>
            <person name="Wyka S.A."/>
            <person name="Mondo S.J."/>
            <person name="Liu M."/>
            <person name="Dettman J."/>
            <person name="Nalam V."/>
            <person name="Broders K.D."/>
        </authorList>
    </citation>
    <scope>NUCLEOTIDE SEQUENCE</scope>
    <source>
        <strain evidence="10">CCC 1102</strain>
    </source>
</reference>
<name>A0A9P7SLK1_9HYPO</name>
<accession>A0A9P7SLK1</accession>
<dbReference type="OrthoDB" id="289162at2759"/>
<gene>
    <name evidence="10" type="ORF">E4U56_007524</name>
</gene>
<evidence type="ECO:0000256" key="9">
    <source>
        <dbReference type="SAM" id="MobiDB-lite"/>
    </source>
</evidence>
<evidence type="ECO:0000256" key="8">
    <source>
        <dbReference type="ARBA" id="ARBA00023242"/>
    </source>
</evidence>
<keyword evidence="6" id="KW-0963">Cytoplasm</keyword>
<evidence type="ECO:0000256" key="6">
    <source>
        <dbReference type="ARBA" id="ARBA00022490"/>
    </source>
</evidence>
<evidence type="ECO:0000313" key="10">
    <source>
        <dbReference type="EMBL" id="KAG5955131.1"/>
    </source>
</evidence>
<feature type="region of interest" description="Disordered" evidence="9">
    <location>
        <begin position="14"/>
        <end position="39"/>
    </location>
</feature>
<evidence type="ECO:0000256" key="7">
    <source>
        <dbReference type="ARBA" id="ARBA00022694"/>
    </source>
</evidence>
<dbReference type="InterPro" id="IPR027417">
    <property type="entry name" value="P-loop_NTPase"/>
</dbReference>
<comment type="subcellular location">
    <subcellularLocation>
        <location evidence="2">Cytoplasm</location>
    </subcellularLocation>
    <subcellularLocation>
        <location evidence="1">Nucleus</location>
    </subcellularLocation>
</comment>
<keyword evidence="7" id="KW-0819">tRNA processing</keyword>
<dbReference type="Pfam" id="PF05625">
    <property type="entry name" value="PAXNEB"/>
    <property type="match status" value="1"/>
</dbReference>
<dbReference type="PANTHER" id="PTHR12896">
    <property type="entry name" value="PAX6 NEIGHBOR PROTEIN PAXNEB"/>
    <property type="match status" value="1"/>
</dbReference>
<comment type="similarity">
    <text evidence="4">Belongs to the ELP4 family.</text>
</comment>
<protein>
    <recommendedName>
        <fullName evidence="5">Elongator complex protein 4</fullName>
    </recommendedName>
</protein>
<dbReference type="GO" id="GO:0008023">
    <property type="term" value="C:transcription elongation factor complex"/>
    <property type="evidence" value="ECO:0007669"/>
    <property type="project" value="TreeGrafter"/>
</dbReference>
<evidence type="ECO:0000256" key="5">
    <source>
        <dbReference type="ARBA" id="ARBA00020265"/>
    </source>
</evidence>
<comment type="caution">
    <text evidence="10">The sequence shown here is derived from an EMBL/GenBank/DDBJ whole genome shotgun (WGS) entry which is preliminary data.</text>
</comment>
<evidence type="ECO:0000256" key="3">
    <source>
        <dbReference type="ARBA" id="ARBA00005043"/>
    </source>
</evidence>
<proteinExistence type="inferred from homology"/>
<evidence type="ECO:0000313" key="11">
    <source>
        <dbReference type="Proteomes" id="UP000784919"/>
    </source>
</evidence>
<dbReference type="CDD" id="cd19494">
    <property type="entry name" value="Elp4"/>
    <property type="match status" value="1"/>
</dbReference>
<evidence type="ECO:0000256" key="4">
    <source>
        <dbReference type="ARBA" id="ARBA00007573"/>
    </source>
</evidence>
<evidence type="ECO:0000256" key="2">
    <source>
        <dbReference type="ARBA" id="ARBA00004496"/>
    </source>
</evidence>
<organism evidence="10 11">
    <name type="scientific">Claviceps arundinis</name>
    <dbReference type="NCBI Taxonomy" id="1623583"/>
    <lineage>
        <taxon>Eukaryota</taxon>
        <taxon>Fungi</taxon>
        <taxon>Dikarya</taxon>
        <taxon>Ascomycota</taxon>
        <taxon>Pezizomycotina</taxon>
        <taxon>Sordariomycetes</taxon>
        <taxon>Hypocreomycetidae</taxon>
        <taxon>Hypocreales</taxon>
        <taxon>Clavicipitaceae</taxon>
        <taxon>Claviceps</taxon>
    </lineage>
</organism>
<dbReference type="GO" id="GO:0005737">
    <property type="term" value="C:cytoplasm"/>
    <property type="evidence" value="ECO:0007669"/>
    <property type="project" value="UniProtKB-SubCell"/>
</dbReference>
<keyword evidence="8" id="KW-0539">Nucleus</keyword>
<dbReference type="Proteomes" id="UP000784919">
    <property type="component" value="Unassembled WGS sequence"/>
</dbReference>
<dbReference type="InterPro" id="IPR008728">
    <property type="entry name" value="Elongator_complex_protein_4"/>
</dbReference>
<dbReference type="GO" id="GO:0002098">
    <property type="term" value="P:tRNA wobble uridine modification"/>
    <property type="evidence" value="ECO:0007669"/>
    <property type="project" value="InterPro"/>
</dbReference>
<evidence type="ECO:0000256" key="1">
    <source>
        <dbReference type="ARBA" id="ARBA00004123"/>
    </source>
</evidence>
<dbReference type="GO" id="GO:0033588">
    <property type="term" value="C:elongator holoenzyme complex"/>
    <property type="evidence" value="ECO:0007669"/>
    <property type="project" value="InterPro"/>
</dbReference>